<dbReference type="OrthoDB" id="10003767at2759"/>
<dbReference type="EMBL" id="CAJVPZ010007377">
    <property type="protein sequence ID" value="CAG8585587.1"/>
    <property type="molecule type" value="Genomic_DNA"/>
</dbReference>
<accession>A0A9N9C3V3</accession>
<dbReference type="Gene3D" id="3.90.1200.10">
    <property type="match status" value="1"/>
</dbReference>
<proteinExistence type="predicted"/>
<gene>
    <name evidence="2" type="ORF">RFULGI_LOCUS6027</name>
</gene>
<evidence type="ECO:0000313" key="2">
    <source>
        <dbReference type="EMBL" id="CAG8585587.1"/>
    </source>
</evidence>
<dbReference type="Proteomes" id="UP000789396">
    <property type="component" value="Unassembled WGS sequence"/>
</dbReference>
<feature type="domain" description="Aminoglycoside phosphotransferase" evidence="1">
    <location>
        <begin position="126"/>
        <end position="184"/>
    </location>
</feature>
<organism evidence="2 3">
    <name type="scientific">Racocetra fulgida</name>
    <dbReference type="NCBI Taxonomy" id="60492"/>
    <lineage>
        <taxon>Eukaryota</taxon>
        <taxon>Fungi</taxon>
        <taxon>Fungi incertae sedis</taxon>
        <taxon>Mucoromycota</taxon>
        <taxon>Glomeromycotina</taxon>
        <taxon>Glomeromycetes</taxon>
        <taxon>Diversisporales</taxon>
        <taxon>Gigasporaceae</taxon>
        <taxon>Racocetra</taxon>
    </lineage>
</organism>
<dbReference type="InterPro" id="IPR002575">
    <property type="entry name" value="Aminoglycoside_PTrfase"/>
</dbReference>
<dbReference type="AlphaFoldDB" id="A0A9N9C3V3"/>
<name>A0A9N9C3V3_9GLOM</name>
<dbReference type="InterPro" id="IPR011009">
    <property type="entry name" value="Kinase-like_dom_sf"/>
</dbReference>
<evidence type="ECO:0000313" key="3">
    <source>
        <dbReference type="Proteomes" id="UP000789396"/>
    </source>
</evidence>
<dbReference type="PANTHER" id="PTHR21310">
    <property type="entry name" value="AMINOGLYCOSIDE PHOSPHOTRANSFERASE-RELATED-RELATED"/>
    <property type="match status" value="1"/>
</dbReference>
<dbReference type="InterPro" id="IPR051678">
    <property type="entry name" value="AGP_Transferase"/>
</dbReference>
<sequence>MSNNSPSRQSQGSIESGSENSIELNINLDALQKSAPNVFYVQCISIQEFSEGGFHKIFILKIEDGKKYVRRVAYPVYSQWKTESEVAVMKYIRLNTNISVPKVYYWNSSVNNTVEAEYILMDHLPEQQKYWIPKYEELYKLVSKYFPQDNDKTTFVLMHGDFHSSNILVNDDKITGVIDWECSGAFPIEFLCTYPVWITNNPIIEQTNEKCEENLRLQKFFRAEMSRRNPEFIHIFDNIDEGKKEFYSVVFSQEI</sequence>
<dbReference type="CDD" id="cd05120">
    <property type="entry name" value="APH_ChoK_like"/>
    <property type="match status" value="1"/>
</dbReference>
<keyword evidence="3" id="KW-1185">Reference proteome</keyword>
<dbReference type="Pfam" id="PF01636">
    <property type="entry name" value="APH"/>
    <property type="match status" value="1"/>
</dbReference>
<protein>
    <submittedName>
        <fullName evidence="2">10136_t:CDS:1</fullName>
    </submittedName>
</protein>
<dbReference type="SUPFAM" id="SSF56112">
    <property type="entry name" value="Protein kinase-like (PK-like)"/>
    <property type="match status" value="1"/>
</dbReference>
<comment type="caution">
    <text evidence="2">The sequence shown here is derived from an EMBL/GenBank/DDBJ whole genome shotgun (WGS) entry which is preliminary data.</text>
</comment>
<dbReference type="PANTHER" id="PTHR21310:SF15">
    <property type="entry name" value="AMINOGLYCOSIDE PHOSPHOTRANSFERASE DOMAIN-CONTAINING PROTEIN"/>
    <property type="match status" value="1"/>
</dbReference>
<evidence type="ECO:0000259" key="1">
    <source>
        <dbReference type="Pfam" id="PF01636"/>
    </source>
</evidence>
<reference evidence="2" key="1">
    <citation type="submission" date="2021-06" db="EMBL/GenBank/DDBJ databases">
        <authorList>
            <person name="Kallberg Y."/>
            <person name="Tangrot J."/>
            <person name="Rosling A."/>
        </authorList>
    </citation>
    <scope>NUCLEOTIDE SEQUENCE</scope>
    <source>
        <strain evidence="2">IN212</strain>
    </source>
</reference>